<proteinExistence type="predicted"/>
<keyword evidence="1" id="KW-0472">Membrane</keyword>
<name>A0A9P1IVD9_9PELO</name>
<dbReference type="OrthoDB" id="5829557at2759"/>
<evidence type="ECO:0000313" key="3">
    <source>
        <dbReference type="Proteomes" id="UP001152747"/>
    </source>
</evidence>
<dbReference type="Proteomes" id="UP001152747">
    <property type="component" value="Unassembled WGS sequence"/>
</dbReference>
<dbReference type="AlphaFoldDB" id="A0A9P1IVD9"/>
<gene>
    <name evidence="2" type="ORF">CAMP_LOCUS14458</name>
</gene>
<keyword evidence="1" id="KW-0812">Transmembrane</keyword>
<sequence length="109" mass="12719">MEIGWFVVIGLFAFCCCFIDLFEFCMLKYRRYKATWEMEEFEKMMTHIAGGHFFGVPLSPNEQVLRAVCYCNKAMFAHHRLRRVDPLMPIRYSTGGSCETPIVFADLNS</sequence>
<keyword evidence="3" id="KW-1185">Reference proteome</keyword>
<organism evidence="2 3">
    <name type="scientific">Caenorhabditis angaria</name>
    <dbReference type="NCBI Taxonomy" id="860376"/>
    <lineage>
        <taxon>Eukaryota</taxon>
        <taxon>Metazoa</taxon>
        <taxon>Ecdysozoa</taxon>
        <taxon>Nematoda</taxon>
        <taxon>Chromadorea</taxon>
        <taxon>Rhabditida</taxon>
        <taxon>Rhabditina</taxon>
        <taxon>Rhabditomorpha</taxon>
        <taxon>Rhabditoidea</taxon>
        <taxon>Rhabditidae</taxon>
        <taxon>Peloderinae</taxon>
        <taxon>Caenorhabditis</taxon>
    </lineage>
</organism>
<keyword evidence="1" id="KW-1133">Transmembrane helix</keyword>
<evidence type="ECO:0000313" key="2">
    <source>
        <dbReference type="EMBL" id="CAI5451821.1"/>
    </source>
</evidence>
<reference evidence="2" key="1">
    <citation type="submission" date="2022-11" db="EMBL/GenBank/DDBJ databases">
        <authorList>
            <person name="Kikuchi T."/>
        </authorList>
    </citation>
    <scope>NUCLEOTIDE SEQUENCE</scope>
    <source>
        <strain evidence="2">PS1010</strain>
    </source>
</reference>
<evidence type="ECO:0000256" key="1">
    <source>
        <dbReference type="SAM" id="Phobius"/>
    </source>
</evidence>
<comment type="caution">
    <text evidence="2">The sequence shown here is derived from an EMBL/GenBank/DDBJ whole genome shotgun (WGS) entry which is preliminary data.</text>
</comment>
<feature type="transmembrane region" description="Helical" evidence="1">
    <location>
        <begin position="6"/>
        <end position="27"/>
    </location>
</feature>
<protein>
    <submittedName>
        <fullName evidence="2">Uncharacterized protein</fullName>
    </submittedName>
</protein>
<accession>A0A9P1IVD9</accession>
<dbReference type="EMBL" id="CANHGI010000005">
    <property type="protein sequence ID" value="CAI5451821.1"/>
    <property type="molecule type" value="Genomic_DNA"/>
</dbReference>